<evidence type="ECO:0000256" key="1">
    <source>
        <dbReference type="SAM" id="Coils"/>
    </source>
</evidence>
<dbReference type="InterPro" id="IPR035965">
    <property type="entry name" value="PAS-like_dom_sf"/>
</dbReference>
<dbReference type="PROSITE" id="PS50112">
    <property type="entry name" value="PAS"/>
    <property type="match status" value="2"/>
</dbReference>
<name>A0A8J6N253_9DELT</name>
<dbReference type="PANTHER" id="PTHR44757:SF2">
    <property type="entry name" value="BIOFILM ARCHITECTURE MAINTENANCE PROTEIN MBAA"/>
    <property type="match status" value="1"/>
</dbReference>
<dbReference type="NCBIfam" id="TIGR00229">
    <property type="entry name" value="sensory_box"/>
    <property type="match status" value="1"/>
</dbReference>
<dbReference type="CDD" id="cd00130">
    <property type="entry name" value="PAS"/>
    <property type="match status" value="1"/>
</dbReference>
<dbReference type="SUPFAM" id="SSF55785">
    <property type="entry name" value="PYP-like sensor domain (PAS domain)"/>
    <property type="match status" value="2"/>
</dbReference>
<evidence type="ECO:0000259" key="2">
    <source>
        <dbReference type="PROSITE" id="PS50112"/>
    </source>
</evidence>
<sequence>MNEDNRLIRRGAQSQIALKAAIIGGGKACDDLLVLLSDERLKRLKMEIVGVADPRQNASGISRARKMGIFTTSDFTDLYTLPDLNLLIELTGSMDIRERMIRTKPLHISSIDHRGARLFWDLIQIETEKQQLQQESEKAIRRERDWSQKFIDSLGDKIMVLNRDRTIYRVNETFVKASGLSEDAVLGKPCYEITHRVSEPCNGKDHGCPFEEVLATGISCSAIHEHEDGEGKRIFEEILASPILNDKGEIIQVIEGIRNVTGKVALEEEVRRNKEYLENIIANSSDMIITTDLQGRIVTFNPGAENM</sequence>
<dbReference type="Gene3D" id="3.30.450.20">
    <property type="entry name" value="PAS domain"/>
    <property type="match status" value="2"/>
</dbReference>
<reference evidence="3 4" key="1">
    <citation type="submission" date="2020-08" db="EMBL/GenBank/DDBJ databases">
        <title>Bridging the membrane lipid divide: bacteria of the FCB group superphylum have the potential to synthesize archaeal ether lipids.</title>
        <authorList>
            <person name="Villanueva L."/>
            <person name="Von Meijenfeldt F.A.B."/>
            <person name="Westbye A.B."/>
            <person name="Yadav S."/>
            <person name="Hopmans E.C."/>
            <person name="Dutilh B.E."/>
            <person name="Sinninghe Damste J.S."/>
        </authorList>
    </citation>
    <scope>NUCLEOTIDE SEQUENCE [LARGE SCALE GENOMIC DNA]</scope>
    <source>
        <strain evidence="3">NIOZ-UU27</strain>
    </source>
</reference>
<feature type="non-terminal residue" evidence="3">
    <location>
        <position position="307"/>
    </location>
</feature>
<dbReference type="Pfam" id="PF13426">
    <property type="entry name" value="PAS_9"/>
    <property type="match status" value="1"/>
</dbReference>
<dbReference type="Proteomes" id="UP000650524">
    <property type="component" value="Unassembled WGS sequence"/>
</dbReference>
<dbReference type="InterPro" id="IPR000014">
    <property type="entry name" value="PAS"/>
</dbReference>
<evidence type="ECO:0000313" key="4">
    <source>
        <dbReference type="Proteomes" id="UP000650524"/>
    </source>
</evidence>
<dbReference type="EMBL" id="JACNJD010000286">
    <property type="protein sequence ID" value="MBC8178533.1"/>
    <property type="molecule type" value="Genomic_DNA"/>
</dbReference>
<feature type="domain" description="PAS" evidence="2">
    <location>
        <begin position="273"/>
        <end position="307"/>
    </location>
</feature>
<accession>A0A8J6N253</accession>
<protein>
    <submittedName>
        <fullName evidence="3">PAS domain S-box protein</fullName>
    </submittedName>
</protein>
<proteinExistence type="predicted"/>
<comment type="caution">
    <text evidence="3">The sequence shown here is derived from an EMBL/GenBank/DDBJ whole genome shotgun (WGS) entry which is preliminary data.</text>
</comment>
<dbReference type="AlphaFoldDB" id="A0A8J6N253"/>
<dbReference type="Pfam" id="PF13188">
    <property type="entry name" value="PAS_8"/>
    <property type="match status" value="1"/>
</dbReference>
<feature type="coiled-coil region" evidence="1">
    <location>
        <begin position="122"/>
        <end position="149"/>
    </location>
</feature>
<organism evidence="3 4">
    <name type="scientific">Candidatus Desulfacyla euxinica</name>
    <dbReference type="NCBI Taxonomy" id="2841693"/>
    <lineage>
        <taxon>Bacteria</taxon>
        <taxon>Deltaproteobacteria</taxon>
        <taxon>Candidatus Desulfacyla</taxon>
    </lineage>
</organism>
<dbReference type="PANTHER" id="PTHR44757">
    <property type="entry name" value="DIGUANYLATE CYCLASE DGCP"/>
    <property type="match status" value="1"/>
</dbReference>
<dbReference type="Gene3D" id="3.40.50.720">
    <property type="entry name" value="NAD(P)-binding Rossmann-like Domain"/>
    <property type="match status" value="1"/>
</dbReference>
<evidence type="ECO:0000313" key="3">
    <source>
        <dbReference type="EMBL" id="MBC8178533.1"/>
    </source>
</evidence>
<dbReference type="InterPro" id="IPR052155">
    <property type="entry name" value="Biofilm_reg_signaling"/>
</dbReference>
<keyword evidence="1" id="KW-0175">Coiled coil</keyword>
<feature type="domain" description="PAS" evidence="2">
    <location>
        <begin position="143"/>
        <end position="195"/>
    </location>
</feature>
<gene>
    <name evidence="3" type="ORF">H8E19_14095</name>
</gene>